<protein>
    <submittedName>
        <fullName evidence="3">DUF2382 domain-containing protein</fullName>
    </submittedName>
</protein>
<evidence type="ECO:0000313" key="3">
    <source>
        <dbReference type="EMBL" id="TKV56859.1"/>
    </source>
</evidence>
<proteinExistence type="predicted"/>
<dbReference type="OrthoDB" id="3712018at2"/>
<keyword evidence="4" id="KW-1185">Reference proteome</keyword>
<dbReference type="Pfam" id="PF09557">
    <property type="entry name" value="DUF2382"/>
    <property type="match status" value="1"/>
</dbReference>
<accession>A0A4U6QAC3</accession>
<name>A0A4U6QAC3_9ACTN</name>
<feature type="compositionally biased region" description="Low complexity" evidence="1">
    <location>
        <begin position="1"/>
        <end position="17"/>
    </location>
</feature>
<sequence length="198" mass="21389">MSPLPGSSPSSPSSSSPWAPHCSVARPACTSTARSTRPDSVPDPALPGVADRAAPVAPDGAPTPFAERRDIVRSEERLAVTTVRVPTRRVRLEKYVVTETRTITVRVSHEEVRLVDVDPADDPAELAVSGSDADRWVTLSEERPVVTMQVVPVERVRLAVTSVVENRDVTGEVRRERIAFDPGFEHPVPTAPSTTAKD</sequence>
<comment type="caution">
    <text evidence="3">The sequence shown here is derived from an EMBL/GenBank/DDBJ whole genome shotgun (WGS) entry which is preliminary data.</text>
</comment>
<dbReference type="PANTHER" id="PTHR38463:SF1">
    <property type="entry name" value="STRESS RESPONSE PROTEIN YSNF"/>
    <property type="match status" value="1"/>
</dbReference>
<dbReference type="EMBL" id="SZZH01000006">
    <property type="protein sequence ID" value="TKV56859.1"/>
    <property type="molecule type" value="Genomic_DNA"/>
</dbReference>
<evidence type="ECO:0000313" key="4">
    <source>
        <dbReference type="Proteomes" id="UP000306985"/>
    </source>
</evidence>
<organism evidence="3 4">
    <name type="scientific">Nakamurella flava</name>
    <dbReference type="NCBI Taxonomy" id="2576308"/>
    <lineage>
        <taxon>Bacteria</taxon>
        <taxon>Bacillati</taxon>
        <taxon>Actinomycetota</taxon>
        <taxon>Actinomycetes</taxon>
        <taxon>Nakamurellales</taxon>
        <taxon>Nakamurellaceae</taxon>
        <taxon>Nakamurella</taxon>
    </lineage>
</organism>
<feature type="region of interest" description="Disordered" evidence="1">
    <location>
        <begin position="1"/>
        <end position="66"/>
    </location>
</feature>
<reference evidence="3 4" key="1">
    <citation type="submission" date="2019-05" db="EMBL/GenBank/DDBJ databases">
        <title>Nakamurella sp. N5BH11, whole genome shotgun sequence.</title>
        <authorList>
            <person name="Tuo L."/>
        </authorList>
    </citation>
    <scope>NUCLEOTIDE SEQUENCE [LARGE SCALE GENOMIC DNA]</scope>
    <source>
        <strain evidence="3 4">N5BH11</strain>
    </source>
</reference>
<evidence type="ECO:0000256" key="1">
    <source>
        <dbReference type="SAM" id="MobiDB-lite"/>
    </source>
</evidence>
<evidence type="ECO:0000259" key="2">
    <source>
        <dbReference type="Pfam" id="PF09557"/>
    </source>
</evidence>
<dbReference type="InterPro" id="IPR052967">
    <property type="entry name" value="Stress_Response_Assoc"/>
</dbReference>
<dbReference type="AlphaFoldDB" id="A0A4U6QAC3"/>
<feature type="domain" description="DUF2382" evidence="2">
    <location>
        <begin position="72"/>
        <end position="178"/>
    </location>
</feature>
<dbReference type="PANTHER" id="PTHR38463">
    <property type="entry name" value="STRESS RESPONSE PROTEIN YSNF"/>
    <property type="match status" value="1"/>
</dbReference>
<dbReference type="InterPro" id="IPR019060">
    <property type="entry name" value="DUF2382"/>
</dbReference>
<dbReference type="Proteomes" id="UP000306985">
    <property type="component" value="Unassembled WGS sequence"/>
</dbReference>
<gene>
    <name evidence="3" type="ORF">FDO65_18630</name>
</gene>